<protein>
    <recommendedName>
        <fullName evidence="1">DUF7924 domain-containing protein</fullName>
    </recommendedName>
</protein>
<dbReference type="EMBL" id="MU005980">
    <property type="protein sequence ID" value="KAF2860522.1"/>
    <property type="molecule type" value="Genomic_DNA"/>
</dbReference>
<accession>A0A6A7BZN1</accession>
<dbReference type="PANTHER" id="PTHR42470:SF2">
    <property type="match status" value="1"/>
</dbReference>
<feature type="domain" description="DUF7924" evidence="1">
    <location>
        <begin position="1"/>
        <end position="79"/>
    </location>
</feature>
<dbReference type="Pfam" id="PF25545">
    <property type="entry name" value="DUF7924"/>
    <property type="match status" value="1"/>
</dbReference>
<evidence type="ECO:0000259" key="1">
    <source>
        <dbReference type="Pfam" id="PF25545"/>
    </source>
</evidence>
<proteinExistence type="predicted"/>
<keyword evidence="3" id="KW-1185">Reference proteome</keyword>
<dbReference type="OrthoDB" id="5132737at2759"/>
<evidence type="ECO:0000313" key="3">
    <source>
        <dbReference type="Proteomes" id="UP000799421"/>
    </source>
</evidence>
<dbReference type="PANTHER" id="PTHR42470">
    <property type="entry name" value="VAST DOMAIN-CONTAINING PROTEIN"/>
    <property type="match status" value="1"/>
</dbReference>
<reference evidence="2" key="1">
    <citation type="journal article" date="2020" name="Stud. Mycol.">
        <title>101 Dothideomycetes genomes: a test case for predicting lifestyles and emergence of pathogens.</title>
        <authorList>
            <person name="Haridas S."/>
            <person name="Albert R."/>
            <person name="Binder M."/>
            <person name="Bloem J."/>
            <person name="Labutti K."/>
            <person name="Salamov A."/>
            <person name="Andreopoulos B."/>
            <person name="Baker S."/>
            <person name="Barry K."/>
            <person name="Bills G."/>
            <person name="Bluhm B."/>
            <person name="Cannon C."/>
            <person name="Castanera R."/>
            <person name="Culley D."/>
            <person name="Daum C."/>
            <person name="Ezra D."/>
            <person name="Gonzalez J."/>
            <person name="Henrissat B."/>
            <person name="Kuo A."/>
            <person name="Liang C."/>
            <person name="Lipzen A."/>
            <person name="Lutzoni F."/>
            <person name="Magnuson J."/>
            <person name="Mondo S."/>
            <person name="Nolan M."/>
            <person name="Ohm R."/>
            <person name="Pangilinan J."/>
            <person name="Park H.-J."/>
            <person name="Ramirez L."/>
            <person name="Alfaro M."/>
            <person name="Sun H."/>
            <person name="Tritt A."/>
            <person name="Yoshinaga Y."/>
            <person name="Zwiers L.-H."/>
            <person name="Turgeon B."/>
            <person name="Goodwin S."/>
            <person name="Spatafora J."/>
            <person name="Crous P."/>
            <person name="Grigoriev I."/>
        </authorList>
    </citation>
    <scope>NUCLEOTIDE SEQUENCE</scope>
    <source>
        <strain evidence="2">CBS 480.64</strain>
    </source>
</reference>
<dbReference type="Proteomes" id="UP000799421">
    <property type="component" value="Unassembled WGS sequence"/>
</dbReference>
<dbReference type="InterPro" id="IPR057684">
    <property type="entry name" value="DUF7924"/>
</dbReference>
<sequence length="122" mass="13782">MTLAVRGVVDHSRMVNREKELDREILAWSIVHDAISIKLFGHYAVIEGSTQSYYVHRFESLSIDYDKWHRERICSAIDDLTAGVDSNVGQGGLINGISLGEMLAKQVIHPPDFEPDYYSDSD</sequence>
<organism evidence="2 3">
    <name type="scientific">Piedraia hortae CBS 480.64</name>
    <dbReference type="NCBI Taxonomy" id="1314780"/>
    <lineage>
        <taxon>Eukaryota</taxon>
        <taxon>Fungi</taxon>
        <taxon>Dikarya</taxon>
        <taxon>Ascomycota</taxon>
        <taxon>Pezizomycotina</taxon>
        <taxon>Dothideomycetes</taxon>
        <taxon>Dothideomycetidae</taxon>
        <taxon>Capnodiales</taxon>
        <taxon>Piedraiaceae</taxon>
        <taxon>Piedraia</taxon>
    </lineage>
</organism>
<name>A0A6A7BZN1_9PEZI</name>
<gene>
    <name evidence="2" type="ORF">K470DRAFT_294846</name>
</gene>
<evidence type="ECO:0000313" key="2">
    <source>
        <dbReference type="EMBL" id="KAF2860522.1"/>
    </source>
</evidence>
<dbReference type="AlphaFoldDB" id="A0A6A7BZN1"/>